<feature type="compositionally biased region" description="Polar residues" evidence="2">
    <location>
        <begin position="137"/>
        <end position="148"/>
    </location>
</feature>
<evidence type="ECO:0000313" key="3">
    <source>
        <dbReference type="EMBL" id="CAD7406138.1"/>
    </source>
</evidence>
<feature type="coiled-coil region" evidence="1">
    <location>
        <begin position="52"/>
        <end position="98"/>
    </location>
</feature>
<accession>A0A7R9H4Z7</accession>
<feature type="region of interest" description="Disordered" evidence="2">
    <location>
        <begin position="135"/>
        <end position="160"/>
    </location>
</feature>
<protein>
    <submittedName>
        <fullName evidence="3">Uncharacterized protein</fullName>
    </submittedName>
</protein>
<organism evidence="3">
    <name type="scientific">Timema cristinae</name>
    <name type="common">Walking stick</name>
    <dbReference type="NCBI Taxonomy" id="61476"/>
    <lineage>
        <taxon>Eukaryota</taxon>
        <taxon>Metazoa</taxon>
        <taxon>Ecdysozoa</taxon>
        <taxon>Arthropoda</taxon>
        <taxon>Hexapoda</taxon>
        <taxon>Insecta</taxon>
        <taxon>Pterygota</taxon>
        <taxon>Neoptera</taxon>
        <taxon>Polyneoptera</taxon>
        <taxon>Phasmatodea</taxon>
        <taxon>Timematodea</taxon>
        <taxon>Timematoidea</taxon>
        <taxon>Timematidae</taxon>
        <taxon>Timema</taxon>
    </lineage>
</organism>
<evidence type="ECO:0000256" key="2">
    <source>
        <dbReference type="SAM" id="MobiDB-lite"/>
    </source>
</evidence>
<name>A0A7R9H4Z7_TIMCR</name>
<reference evidence="3" key="1">
    <citation type="submission" date="2020-11" db="EMBL/GenBank/DDBJ databases">
        <authorList>
            <person name="Tran Van P."/>
        </authorList>
    </citation>
    <scope>NUCLEOTIDE SEQUENCE</scope>
</reference>
<sequence length="226" mass="26030">MSINVTVHGSPVHIRRKKMLLVDYEEMKKDEVNRRRKLRIQQVRQQSKDIARKVRQEVKEEHKKQLKLLEEQMLARQNKKQNKKLLALQQKYHECLQEVGMGHTLAALQAKSPTMGITMWVKPSRLPQDITERQQKHPQTCLSENTAKNRGDGGINLSPKPPHFIRIVATRYLVIATRTNGPLLLSFCTINYSTIISNDNKNKQVTATSTAQEDSKEDQEIDGRST</sequence>
<dbReference type="AlphaFoldDB" id="A0A7R9H4Z7"/>
<dbReference type="EMBL" id="OC319719">
    <property type="protein sequence ID" value="CAD7406138.1"/>
    <property type="molecule type" value="Genomic_DNA"/>
</dbReference>
<gene>
    <name evidence="3" type="ORF">TCEB3V08_LOCUS8345</name>
</gene>
<feature type="compositionally biased region" description="Polar residues" evidence="2">
    <location>
        <begin position="203"/>
        <end position="212"/>
    </location>
</feature>
<feature type="region of interest" description="Disordered" evidence="2">
    <location>
        <begin position="203"/>
        <end position="226"/>
    </location>
</feature>
<proteinExistence type="predicted"/>
<evidence type="ECO:0000256" key="1">
    <source>
        <dbReference type="SAM" id="Coils"/>
    </source>
</evidence>
<keyword evidence="1" id="KW-0175">Coiled coil</keyword>